<dbReference type="Proteomes" id="UP001515480">
    <property type="component" value="Unassembled WGS sequence"/>
</dbReference>
<evidence type="ECO:0000313" key="2">
    <source>
        <dbReference type="Proteomes" id="UP001515480"/>
    </source>
</evidence>
<comment type="caution">
    <text evidence="1">The sequence shown here is derived from an EMBL/GenBank/DDBJ whole genome shotgun (WGS) entry which is preliminary data.</text>
</comment>
<gene>
    <name evidence="1" type="ORF">AB1Y20_002062</name>
</gene>
<dbReference type="AlphaFoldDB" id="A0AB34J9W9"/>
<dbReference type="EMBL" id="JBGBPQ010000011">
    <property type="protein sequence ID" value="KAL1515436.1"/>
    <property type="molecule type" value="Genomic_DNA"/>
</dbReference>
<name>A0AB34J9W9_PRYPA</name>
<proteinExistence type="predicted"/>
<keyword evidence="2" id="KW-1185">Reference proteome</keyword>
<evidence type="ECO:0000313" key="1">
    <source>
        <dbReference type="EMBL" id="KAL1515436.1"/>
    </source>
</evidence>
<reference evidence="1 2" key="1">
    <citation type="journal article" date="2024" name="Science">
        <title>Giant polyketide synthase enzymes in the biosynthesis of giant marine polyether toxins.</title>
        <authorList>
            <person name="Fallon T.R."/>
            <person name="Shende V.V."/>
            <person name="Wierzbicki I.H."/>
            <person name="Pendleton A.L."/>
            <person name="Watervoot N.F."/>
            <person name="Auber R.P."/>
            <person name="Gonzalez D.J."/>
            <person name="Wisecaver J.H."/>
            <person name="Moore B.S."/>
        </authorList>
    </citation>
    <scope>NUCLEOTIDE SEQUENCE [LARGE SCALE GENOMIC DNA]</scope>
    <source>
        <strain evidence="1 2">12B1</strain>
    </source>
</reference>
<accession>A0AB34J9W9</accession>
<protein>
    <recommendedName>
        <fullName evidence="3">TIR domain-containing protein</fullName>
    </recommendedName>
</protein>
<organism evidence="1 2">
    <name type="scientific">Prymnesium parvum</name>
    <name type="common">Toxic golden alga</name>
    <dbReference type="NCBI Taxonomy" id="97485"/>
    <lineage>
        <taxon>Eukaryota</taxon>
        <taxon>Haptista</taxon>
        <taxon>Haptophyta</taxon>
        <taxon>Prymnesiophyceae</taxon>
        <taxon>Prymnesiales</taxon>
        <taxon>Prymnesiaceae</taxon>
        <taxon>Prymnesium</taxon>
    </lineage>
</organism>
<evidence type="ECO:0008006" key="3">
    <source>
        <dbReference type="Google" id="ProtNLM"/>
    </source>
</evidence>
<sequence>MKLSDVTEQVEFAQLCVFLLSTSFFHDERSVTLMKTAVELNKAVLIVVLPGQRFGPSRNARKTASFPENAFNPSWDPFMPELKSAFADIAVTWHKEHETASLSQFLRRVHTMYKHVNSDEPLFDVHKVHMQLVQEEEAELDRARNAEMPGGPMKWKWSDKVFDQFLSHKITDAKDIVLTWYNAMSACGFNPFLDRMSLDRVENIPLYVKQTCSFIIAVTKHLYDSYW</sequence>